<dbReference type="InterPro" id="IPR025161">
    <property type="entry name" value="IS402-like_dom"/>
</dbReference>
<evidence type="ECO:0000259" key="2">
    <source>
        <dbReference type="Pfam" id="PF01609"/>
    </source>
</evidence>
<dbReference type="GO" id="GO:0003677">
    <property type="term" value="F:DNA binding"/>
    <property type="evidence" value="ECO:0007669"/>
    <property type="project" value="InterPro"/>
</dbReference>
<dbReference type="GO" id="GO:0006313">
    <property type="term" value="P:DNA transposition"/>
    <property type="evidence" value="ECO:0007669"/>
    <property type="project" value="InterPro"/>
</dbReference>
<name>A0A2I2L278_9ACTN</name>
<evidence type="ECO:0000256" key="1">
    <source>
        <dbReference type="SAM" id="MobiDB-lite"/>
    </source>
</evidence>
<accession>A0A2I2L278</accession>
<dbReference type="Pfam" id="PF08388">
    <property type="entry name" value="GIIM"/>
    <property type="match status" value="1"/>
</dbReference>
<dbReference type="Pfam" id="PF01609">
    <property type="entry name" value="DDE_Tnp_1"/>
    <property type="match status" value="1"/>
</dbReference>
<protein>
    <submittedName>
        <fullName evidence="5">Transposase</fullName>
    </submittedName>
</protein>
<feature type="region of interest" description="Disordered" evidence="1">
    <location>
        <begin position="95"/>
        <end position="127"/>
    </location>
</feature>
<feature type="compositionally biased region" description="Basic and acidic residues" evidence="1">
    <location>
        <begin position="95"/>
        <end position="104"/>
    </location>
</feature>
<gene>
    <name evidence="5" type="ORF">FRACA_90039</name>
</gene>
<feature type="domain" description="Transposase IS4-like" evidence="2">
    <location>
        <begin position="104"/>
        <end position="190"/>
    </location>
</feature>
<dbReference type="PANTHER" id="PTHR30007:SF0">
    <property type="entry name" value="TRANSPOSASE"/>
    <property type="match status" value="1"/>
</dbReference>
<dbReference type="InterPro" id="IPR002559">
    <property type="entry name" value="Transposase_11"/>
</dbReference>
<dbReference type="Proteomes" id="UP000234331">
    <property type="component" value="Unassembled WGS sequence"/>
</dbReference>
<organism evidence="5 6">
    <name type="scientific">Frankia canadensis</name>
    <dbReference type="NCBI Taxonomy" id="1836972"/>
    <lineage>
        <taxon>Bacteria</taxon>
        <taxon>Bacillati</taxon>
        <taxon>Actinomycetota</taxon>
        <taxon>Actinomycetes</taxon>
        <taxon>Frankiales</taxon>
        <taxon>Frankiaceae</taxon>
        <taxon>Frankia</taxon>
    </lineage>
</organism>
<dbReference type="AlphaFoldDB" id="A0A2I2L278"/>
<dbReference type="Pfam" id="PF13340">
    <property type="entry name" value="DUF4096"/>
    <property type="match status" value="1"/>
</dbReference>
<dbReference type="GO" id="GO:0004803">
    <property type="term" value="F:transposase activity"/>
    <property type="evidence" value="ECO:0007669"/>
    <property type="project" value="InterPro"/>
</dbReference>
<evidence type="ECO:0000259" key="3">
    <source>
        <dbReference type="Pfam" id="PF08388"/>
    </source>
</evidence>
<proteinExistence type="predicted"/>
<sequence length="338" mass="37889">MWMSSAGRHRYPSDLSDSQWALIEPLLPPPAAVGRPEKHDRRDLVDAILYVVRSGCAWRALPSDYPPWQTVYYYFALWHDLGVTERVHDALREQARRAEGRDPEPSAGIIDSQSVKGADTVPASSRGYDAGKKINGRKRFIAVDTMGLLLAVLVVPASTHDTAGGRQLLLDSYVAGRRLRLVFADAGFAGVFVDVVCLREGRQGFDFLGWHHHKVRSWKGPRRFYLMRWPSAAATRSVRAGIRDSTARRFVGKSLAERVENLNRLLRGWAAYFAAGNSSRVFSSLDSYVHLRLAIFASNKHGRSGRGWSGRHNAVWLSRLGVFRLSGRTRRVTAHASR</sequence>
<dbReference type="InterPro" id="IPR013597">
    <property type="entry name" value="Mat_intron_G2"/>
</dbReference>
<evidence type="ECO:0000313" key="5">
    <source>
        <dbReference type="EMBL" id="SNQ52036.1"/>
    </source>
</evidence>
<feature type="domain" description="Group II intron maturase-specific" evidence="3">
    <location>
        <begin position="236"/>
        <end position="311"/>
    </location>
</feature>
<dbReference type="NCBIfam" id="NF033580">
    <property type="entry name" value="transpos_IS5_3"/>
    <property type="match status" value="1"/>
</dbReference>
<reference evidence="5 6" key="1">
    <citation type="submission" date="2017-06" db="EMBL/GenBank/DDBJ databases">
        <authorList>
            <person name="Kim H.J."/>
            <person name="Triplett B.A."/>
        </authorList>
    </citation>
    <scope>NUCLEOTIDE SEQUENCE [LARGE SCALE GENOMIC DNA]</scope>
    <source>
        <strain evidence="5">FRACA_ARgP5</strain>
    </source>
</reference>
<dbReference type="PANTHER" id="PTHR30007">
    <property type="entry name" value="PHP DOMAIN PROTEIN"/>
    <property type="match status" value="1"/>
</dbReference>
<evidence type="ECO:0000259" key="4">
    <source>
        <dbReference type="Pfam" id="PF13340"/>
    </source>
</evidence>
<dbReference type="EMBL" id="FZMO01000558">
    <property type="protein sequence ID" value="SNQ52036.1"/>
    <property type="molecule type" value="Genomic_DNA"/>
</dbReference>
<evidence type="ECO:0000313" key="6">
    <source>
        <dbReference type="Proteomes" id="UP000234331"/>
    </source>
</evidence>
<feature type="domain" description="Insertion element IS402-like" evidence="4">
    <location>
        <begin position="15"/>
        <end position="88"/>
    </location>
</feature>
<keyword evidence="6" id="KW-1185">Reference proteome</keyword>